<dbReference type="RefSeq" id="XP_062764912.1">
    <property type="nucleotide sequence ID" value="XM_062906037.1"/>
</dbReference>
<dbReference type="Proteomes" id="UP001326199">
    <property type="component" value="Unassembled WGS sequence"/>
</dbReference>
<evidence type="ECO:0008006" key="4">
    <source>
        <dbReference type="Google" id="ProtNLM"/>
    </source>
</evidence>
<feature type="compositionally biased region" description="Basic residues" evidence="1">
    <location>
        <begin position="325"/>
        <end position="342"/>
    </location>
</feature>
<dbReference type="PANTHER" id="PTHR11075:SF54">
    <property type="entry name" value="LARGE RIBOSOMAL SUBUNIT PROTEIN ML62"/>
    <property type="match status" value="1"/>
</dbReference>
<dbReference type="EMBL" id="JAFFHB010000006">
    <property type="protein sequence ID" value="KAK4664946.1"/>
    <property type="molecule type" value="Genomic_DNA"/>
</dbReference>
<dbReference type="Gene3D" id="3.30.160.20">
    <property type="match status" value="1"/>
</dbReference>
<reference evidence="2 3" key="1">
    <citation type="journal article" date="2023" name="bioRxiv">
        <title>High-quality genome assemblies of four members of thePodospora anserinaspecies complex.</title>
        <authorList>
            <person name="Ament-Velasquez S.L."/>
            <person name="Vogan A.A."/>
            <person name="Wallerman O."/>
            <person name="Hartmann F."/>
            <person name="Gautier V."/>
            <person name="Silar P."/>
            <person name="Giraud T."/>
            <person name="Johannesson H."/>
        </authorList>
    </citation>
    <scope>NUCLEOTIDE SEQUENCE [LARGE SCALE GENOMIC DNA]</scope>
    <source>
        <strain evidence="2 3">CBS 411.78</strain>
    </source>
</reference>
<accession>A0ABR0HAM0</accession>
<gene>
    <name evidence="2" type="ORF">QC763_0076010</name>
</gene>
<sequence length="342" mass="38567">MPDMAVSAVAAWSWSMGTTELLWIWTEMGLGERGLRLAAATISGDCSDIKGDAGCGMRTDVRGGVASARLRGDKTYSYLQEEENSRSQAPPELRVAWRDLPFRVEVGVGFFSTTTTNEWIVFHCLHSSINNNSIHQRMSLLRRPQPLNLLFSGSRWVSVPPFPRFIRHQAFDASFDEEQLSEARRWHQSFKIDSLPEGNTSFARSSGPGGQHVNKFVHLPPLVDCLGRTETKATTTWPVPQLLSRLPKLLHAGVRESKYFSKRSDSLVFQAQTQRSRTANSEENRQKLFDELQQLYEATVPNATRPEKAAKYEALKKSATETRIKTKKHHSSKKAYRKGASE</sequence>
<comment type="caution">
    <text evidence="2">The sequence shown here is derived from an EMBL/GenBank/DDBJ whole genome shotgun (WGS) entry which is preliminary data.</text>
</comment>
<dbReference type="PANTHER" id="PTHR11075">
    <property type="entry name" value="PEPTIDE CHAIN RELEASE FACTOR"/>
    <property type="match status" value="1"/>
</dbReference>
<feature type="region of interest" description="Disordered" evidence="1">
    <location>
        <begin position="319"/>
        <end position="342"/>
    </location>
</feature>
<dbReference type="InterPro" id="IPR052104">
    <property type="entry name" value="Mito_Release_Factor_mL62"/>
</dbReference>
<name>A0ABR0HAM0_9PEZI</name>
<organism evidence="2 3">
    <name type="scientific">Podospora pseudopauciseta</name>
    <dbReference type="NCBI Taxonomy" id="2093780"/>
    <lineage>
        <taxon>Eukaryota</taxon>
        <taxon>Fungi</taxon>
        <taxon>Dikarya</taxon>
        <taxon>Ascomycota</taxon>
        <taxon>Pezizomycotina</taxon>
        <taxon>Sordariomycetes</taxon>
        <taxon>Sordariomycetidae</taxon>
        <taxon>Sordariales</taxon>
        <taxon>Podosporaceae</taxon>
        <taxon>Podospora</taxon>
    </lineage>
</organism>
<proteinExistence type="predicted"/>
<evidence type="ECO:0000313" key="2">
    <source>
        <dbReference type="EMBL" id="KAK4664946.1"/>
    </source>
</evidence>
<dbReference type="GeneID" id="87926178"/>
<evidence type="ECO:0000256" key="1">
    <source>
        <dbReference type="SAM" id="MobiDB-lite"/>
    </source>
</evidence>
<evidence type="ECO:0000313" key="3">
    <source>
        <dbReference type="Proteomes" id="UP001326199"/>
    </source>
</evidence>
<protein>
    <recommendedName>
        <fullName evidence="4">Prokaryotic-type class I peptide chain release factors domain-containing protein</fullName>
    </recommendedName>
</protein>
<keyword evidence="3" id="KW-1185">Reference proteome</keyword>